<dbReference type="SUPFAM" id="SSF46689">
    <property type="entry name" value="Homeodomain-like"/>
    <property type="match status" value="1"/>
</dbReference>
<keyword evidence="7" id="KW-1185">Reference proteome</keyword>
<dbReference type="GO" id="GO:0003677">
    <property type="term" value="F:DNA binding"/>
    <property type="evidence" value="ECO:0007669"/>
    <property type="project" value="UniProtKB-UniRule"/>
</dbReference>
<keyword evidence="2 4" id="KW-0238">DNA-binding</keyword>
<feature type="domain" description="HTH tetR-type" evidence="5">
    <location>
        <begin position="2"/>
        <end position="62"/>
    </location>
</feature>
<dbReference type="Proteomes" id="UP000298656">
    <property type="component" value="Chromosome 2"/>
</dbReference>
<reference evidence="6 7" key="1">
    <citation type="submission" date="2019-05" db="EMBL/GenBank/DDBJ databases">
        <title>Burkholderia sp. DHOD12, isolated from subtropical forest soil.</title>
        <authorList>
            <person name="Gao Z.-H."/>
            <person name="Qiu L.-H."/>
        </authorList>
    </citation>
    <scope>NUCLEOTIDE SEQUENCE [LARGE SCALE GENOMIC DNA]</scope>
    <source>
        <strain evidence="6 7">DHOD12</strain>
    </source>
</reference>
<feature type="DNA-binding region" description="H-T-H motif" evidence="4">
    <location>
        <begin position="25"/>
        <end position="44"/>
    </location>
</feature>
<dbReference type="PANTHER" id="PTHR47506">
    <property type="entry name" value="TRANSCRIPTIONAL REGULATORY PROTEIN"/>
    <property type="match status" value="1"/>
</dbReference>
<evidence type="ECO:0000313" key="7">
    <source>
        <dbReference type="Proteomes" id="UP000298656"/>
    </source>
</evidence>
<dbReference type="InterPro" id="IPR009057">
    <property type="entry name" value="Homeodomain-like_sf"/>
</dbReference>
<evidence type="ECO:0000313" key="6">
    <source>
        <dbReference type="EMBL" id="QCP52399.1"/>
    </source>
</evidence>
<name>A0A4P8J215_9BURK</name>
<dbReference type="KEGG" id="tvl:FAZ95_24795"/>
<dbReference type="EMBL" id="CP040078">
    <property type="protein sequence ID" value="QCP52399.1"/>
    <property type="molecule type" value="Genomic_DNA"/>
</dbReference>
<dbReference type="AlphaFoldDB" id="A0A4P8J215"/>
<dbReference type="InterPro" id="IPR036271">
    <property type="entry name" value="Tet_transcr_reg_TetR-rel_C_sf"/>
</dbReference>
<proteinExistence type="predicted"/>
<dbReference type="SUPFAM" id="SSF48498">
    <property type="entry name" value="Tetracyclin repressor-like, C-terminal domain"/>
    <property type="match status" value="1"/>
</dbReference>
<evidence type="ECO:0000256" key="2">
    <source>
        <dbReference type="ARBA" id="ARBA00023125"/>
    </source>
</evidence>
<protein>
    <submittedName>
        <fullName evidence="6">TetR/AcrR family transcriptional regulator</fullName>
    </submittedName>
</protein>
<evidence type="ECO:0000256" key="1">
    <source>
        <dbReference type="ARBA" id="ARBA00023015"/>
    </source>
</evidence>
<dbReference type="PANTHER" id="PTHR47506:SF3">
    <property type="entry name" value="HTH-TYPE TRANSCRIPTIONAL REGULATOR LMRA"/>
    <property type="match status" value="1"/>
</dbReference>
<dbReference type="PROSITE" id="PS50977">
    <property type="entry name" value="HTH_TETR_2"/>
    <property type="match status" value="1"/>
</dbReference>
<dbReference type="Gene3D" id="1.10.357.10">
    <property type="entry name" value="Tetracycline Repressor, domain 2"/>
    <property type="match status" value="1"/>
</dbReference>
<dbReference type="RefSeq" id="WP_137335172.1">
    <property type="nucleotide sequence ID" value="NZ_CP040078.1"/>
</dbReference>
<dbReference type="PRINTS" id="PR00455">
    <property type="entry name" value="HTHTETR"/>
</dbReference>
<keyword evidence="3" id="KW-0804">Transcription</keyword>
<keyword evidence="1" id="KW-0805">Transcription regulation</keyword>
<dbReference type="OrthoDB" id="116240at2"/>
<gene>
    <name evidence="6" type="ORF">FAZ95_24795</name>
</gene>
<evidence type="ECO:0000256" key="3">
    <source>
        <dbReference type="ARBA" id="ARBA00023163"/>
    </source>
</evidence>
<evidence type="ECO:0000259" key="5">
    <source>
        <dbReference type="PROSITE" id="PS50977"/>
    </source>
</evidence>
<dbReference type="InterPro" id="IPR001647">
    <property type="entry name" value="HTH_TetR"/>
</dbReference>
<dbReference type="Pfam" id="PF00440">
    <property type="entry name" value="TetR_N"/>
    <property type="match status" value="1"/>
</dbReference>
<evidence type="ECO:0000256" key="4">
    <source>
        <dbReference type="PROSITE-ProRule" id="PRU00335"/>
    </source>
</evidence>
<sequence>MSEKKKALVDTATRLFAQHGYHAVGIDRIIAESQVAKMTMYKYFPSKSKLVVEVLNTQNAARAADIAAAVAPHSDPLEKLHAVFLWHNTWINSDAFTGCMFTNAAAEFHAEENEILAAASAQKEGFIRMLAGILADILDAENAEKAARRCAMLLDGAAIAAQVSGRHDAALDAWEMAAALIENERLQVA</sequence>
<organism evidence="6 7">
    <name type="scientific">Trinickia violacea</name>
    <dbReference type="NCBI Taxonomy" id="2571746"/>
    <lineage>
        <taxon>Bacteria</taxon>
        <taxon>Pseudomonadati</taxon>
        <taxon>Pseudomonadota</taxon>
        <taxon>Betaproteobacteria</taxon>
        <taxon>Burkholderiales</taxon>
        <taxon>Burkholderiaceae</taxon>
        <taxon>Trinickia</taxon>
    </lineage>
</organism>
<accession>A0A4P8J215</accession>